<evidence type="ECO:0000313" key="1">
    <source>
        <dbReference type="Proteomes" id="UP000036681"/>
    </source>
</evidence>
<protein>
    <submittedName>
        <fullName evidence="2">MSP domain-containing protein</fullName>
    </submittedName>
</protein>
<name>A0A0M3IP69_ASCLU</name>
<dbReference type="WBParaSite" id="ALUE_0002054701-mRNA-1">
    <property type="protein sequence ID" value="ALUE_0002054701-mRNA-1"/>
    <property type="gene ID" value="ALUE_0002054701"/>
</dbReference>
<dbReference type="Proteomes" id="UP000036681">
    <property type="component" value="Unplaced"/>
</dbReference>
<keyword evidence="1" id="KW-1185">Reference proteome</keyword>
<sequence>MRIKNKFDLKIINVPPKTHFYTTYFTVVCKFNFFS</sequence>
<accession>A0A0M3IP69</accession>
<organism evidence="1 2">
    <name type="scientific">Ascaris lumbricoides</name>
    <name type="common">Giant roundworm</name>
    <dbReference type="NCBI Taxonomy" id="6252"/>
    <lineage>
        <taxon>Eukaryota</taxon>
        <taxon>Metazoa</taxon>
        <taxon>Ecdysozoa</taxon>
        <taxon>Nematoda</taxon>
        <taxon>Chromadorea</taxon>
        <taxon>Rhabditida</taxon>
        <taxon>Spirurina</taxon>
        <taxon>Ascaridomorpha</taxon>
        <taxon>Ascaridoidea</taxon>
        <taxon>Ascarididae</taxon>
        <taxon>Ascaris</taxon>
    </lineage>
</organism>
<dbReference type="AlphaFoldDB" id="A0A0M3IP69"/>
<proteinExistence type="predicted"/>
<reference evidence="2" key="1">
    <citation type="submission" date="2017-02" db="UniProtKB">
        <authorList>
            <consortium name="WormBaseParasite"/>
        </authorList>
    </citation>
    <scope>IDENTIFICATION</scope>
</reference>
<evidence type="ECO:0000313" key="2">
    <source>
        <dbReference type="WBParaSite" id="ALUE_0002054701-mRNA-1"/>
    </source>
</evidence>